<name>A0A2P5VZX3_GOSBA</name>
<dbReference type="AlphaFoldDB" id="A0A2P5VZX3"/>
<protein>
    <submittedName>
        <fullName evidence="1">Uncharacterized protein</fullName>
    </submittedName>
</protein>
<sequence length="80" mass="9774">MEALHKLDLRGKTNENWRDYHKEYINIWDHRMKSLPIYEPFFSSDTTTCLEYMPWFRVADKPYLLLAEVKSRQLRLNRPG</sequence>
<dbReference type="EMBL" id="KZ669884">
    <property type="protein sequence ID" value="PPR84389.1"/>
    <property type="molecule type" value="Genomic_DNA"/>
</dbReference>
<reference evidence="1 2" key="1">
    <citation type="submission" date="2015-01" db="EMBL/GenBank/DDBJ databases">
        <title>Genome of allotetraploid Gossypium barbadense reveals genomic plasticity and fiber elongation in cotton evolution.</title>
        <authorList>
            <person name="Chen X."/>
            <person name="Liu X."/>
            <person name="Zhao B."/>
            <person name="Zheng H."/>
            <person name="Hu Y."/>
            <person name="Lu G."/>
            <person name="Yang C."/>
            <person name="Chen J."/>
            <person name="Shan C."/>
            <person name="Zhang L."/>
            <person name="Zhou Y."/>
            <person name="Wang L."/>
            <person name="Guo W."/>
            <person name="Bai Y."/>
            <person name="Ruan J."/>
            <person name="Shangguan X."/>
            <person name="Mao Y."/>
            <person name="Jiang J."/>
            <person name="Zhu Y."/>
            <person name="Lei J."/>
            <person name="Kang H."/>
            <person name="Chen S."/>
            <person name="He X."/>
            <person name="Wang R."/>
            <person name="Wang Y."/>
            <person name="Chen J."/>
            <person name="Wang L."/>
            <person name="Yu S."/>
            <person name="Wang B."/>
            <person name="Wei J."/>
            <person name="Song S."/>
            <person name="Lu X."/>
            <person name="Gao Z."/>
            <person name="Gu W."/>
            <person name="Deng X."/>
            <person name="Ma D."/>
            <person name="Wang S."/>
            <person name="Liang W."/>
            <person name="Fang L."/>
            <person name="Cai C."/>
            <person name="Zhu X."/>
            <person name="Zhou B."/>
            <person name="Zhang Y."/>
            <person name="Chen Z."/>
            <person name="Xu S."/>
            <person name="Zhu R."/>
            <person name="Wang S."/>
            <person name="Zhang T."/>
            <person name="Zhao G."/>
        </authorList>
    </citation>
    <scope>NUCLEOTIDE SEQUENCE [LARGE SCALE GENOMIC DNA]</scope>
    <source>
        <strain evidence="2">cv. Xinhai21</strain>
        <tissue evidence="1">Leaf</tissue>
    </source>
</reference>
<evidence type="ECO:0000313" key="2">
    <source>
        <dbReference type="Proteomes" id="UP000239757"/>
    </source>
</evidence>
<dbReference type="OrthoDB" id="998310at2759"/>
<proteinExistence type="predicted"/>
<gene>
    <name evidence="1" type="ORF">GOBAR_AA36322</name>
</gene>
<dbReference type="Proteomes" id="UP000239757">
    <property type="component" value="Unassembled WGS sequence"/>
</dbReference>
<accession>A0A2P5VZX3</accession>
<organism evidence="1 2">
    <name type="scientific">Gossypium barbadense</name>
    <name type="common">Sea Island cotton</name>
    <name type="synonym">Hibiscus barbadensis</name>
    <dbReference type="NCBI Taxonomy" id="3634"/>
    <lineage>
        <taxon>Eukaryota</taxon>
        <taxon>Viridiplantae</taxon>
        <taxon>Streptophyta</taxon>
        <taxon>Embryophyta</taxon>
        <taxon>Tracheophyta</taxon>
        <taxon>Spermatophyta</taxon>
        <taxon>Magnoliopsida</taxon>
        <taxon>eudicotyledons</taxon>
        <taxon>Gunneridae</taxon>
        <taxon>Pentapetalae</taxon>
        <taxon>rosids</taxon>
        <taxon>malvids</taxon>
        <taxon>Malvales</taxon>
        <taxon>Malvaceae</taxon>
        <taxon>Malvoideae</taxon>
        <taxon>Gossypium</taxon>
    </lineage>
</organism>
<evidence type="ECO:0000313" key="1">
    <source>
        <dbReference type="EMBL" id="PPR84389.1"/>
    </source>
</evidence>